<accession>A0ABY9TSM5</accession>
<keyword evidence="3" id="KW-1185">Reference proteome</keyword>
<protein>
    <recommendedName>
        <fullName evidence="4">Lipoprotein</fullName>
    </recommendedName>
</protein>
<dbReference type="RefSeq" id="WP_348390570.1">
    <property type="nucleotide sequence ID" value="NZ_CP134145.1"/>
</dbReference>
<evidence type="ECO:0000313" key="2">
    <source>
        <dbReference type="EMBL" id="WNC71436.1"/>
    </source>
</evidence>
<proteinExistence type="predicted"/>
<feature type="signal peptide" evidence="1">
    <location>
        <begin position="1"/>
        <end position="17"/>
    </location>
</feature>
<name>A0ABY9TSM5_9GAMM</name>
<reference evidence="3" key="1">
    <citation type="submission" date="2023-09" db="EMBL/GenBank/DDBJ databases">
        <authorList>
            <person name="Li S."/>
            <person name="Li X."/>
            <person name="Zhang C."/>
            <person name="Zhao Z."/>
        </authorList>
    </citation>
    <scope>NUCLEOTIDE SEQUENCE [LARGE SCALE GENOMIC DNA]</scope>
    <source>
        <strain evidence="3">SQ149</strain>
    </source>
</reference>
<evidence type="ECO:0000313" key="3">
    <source>
        <dbReference type="Proteomes" id="UP001258994"/>
    </source>
</evidence>
<keyword evidence="1" id="KW-0732">Signal</keyword>
<organism evidence="2 3">
    <name type="scientific">Thalassotalea psychrophila</name>
    <dbReference type="NCBI Taxonomy" id="3065647"/>
    <lineage>
        <taxon>Bacteria</taxon>
        <taxon>Pseudomonadati</taxon>
        <taxon>Pseudomonadota</taxon>
        <taxon>Gammaproteobacteria</taxon>
        <taxon>Alteromonadales</taxon>
        <taxon>Colwelliaceae</taxon>
        <taxon>Thalassotalea</taxon>
    </lineage>
</organism>
<evidence type="ECO:0000256" key="1">
    <source>
        <dbReference type="SAM" id="SignalP"/>
    </source>
</evidence>
<sequence length="145" mass="16263">MKYFALILMLLSTSVIACSSSKQLEELPAFSKVLQSSATEKVDGIAVFVPTIIEGATATKLRVSFFENEELILQTSVELDEVLKDDEEMYNEVDLNGYSVGYLYADRTQIKNILLTTSYEFPPTKSGGIIMCGPMRSYKLHELMR</sequence>
<gene>
    <name evidence="2" type="ORF">RGQ13_15085</name>
</gene>
<dbReference type="EMBL" id="CP134145">
    <property type="protein sequence ID" value="WNC71436.1"/>
    <property type="molecule type" value="Genomic_DNA"/>
</dbReference>
<feature type="chain" id="PRO_5046605786" description="Lipoprotein" evidence="1">
    <location>
        <begin position="18"/>
        <end position="145"/>
    </location>
</feature>
<dbReference type="Proteomes" id="UP001258994">
    <property type="component" value="Chromosome"/>
</dbReference>
<evidence type="ECO:0008006" key="4">
    <source>
        <dbReference type="Google" id="ProtNLM"/>
    </source>
</evidence>
<dbReference type="PROSITE" id="PS51257">
    <property type="entry name" value="PROKAR_LIPOPROTEIN"/>
    <property type="match status" value="1"/>
</dbReference>